<feature type="compositionally biased region" description="Low complexity" evidence="1">
    <location>
        <begin position="311"/>
        <end position="328"/>
    </location>
</feature>
<evidence type="ECO:0000313" key="4">
    <source>
        <dbReference type="Proteomes" id="UP000673691"/>
    </source>
</evidence>
<dbReference type="InterPro" id="IPR045358">
    <property type="entry name" value="Ty3_capsid"/>
</dbReference>
<dbReference type="Pfam" id="PF19259">
    <property type="entry name" value="Ty3_capsid"/>
    <property type="match status" value="1"/>
</dbReference>
<comment type="caution">
    <text evidence="3">The sequence shown here is derived from an EMBL/GenBank/DDBJ whole genome shotgun (WGS) entry which is preliminary data.</text>
</comment>
<dbReference type="OrthoDB" id="1680348at2759"/>
<feature type="region of interest" description="Disordered" evidence="1">
    <location>
        <begin position="412"/>
        <end position="437"/>
    </location>
</feature>
<evidence type="ECO:0000313" key="3">
    <source>
        <dbReference type="EMBL" id="KAG5457033.1"/>
    </source>
</evidence>
<proteinExistence type="predicted"/>
<feature type="compositionally biased region" description="Low complexity" evidence="1">
    <location>
        <begin position="420"/>
        <end position="436"/>
    </location>
</feature>
<dbReference type="AlphaFoldDB" id="A0A8H7ZP10"/>
<accession>A0A8H7ZP10</accession>
<gene>
    <name evidence="3" type="ORF">BJ554DRAFT_3066</name>
</gene>
<protein>
    <recommendedName>
        <fullName evidence="2">Ty3 transposon capsid-like protein domain-containing protein</fullName>
    </recommendedName>
</protein>
<feature type="compositionally biased region" description="Low complexity" evidence="1">
    <location>
        <begin position="363"/>
        <end position="381"/>
    </location>
</feature>
<name>A0A8H7ZP10_9FUNG</name>
<dbReference type="EMBL" id="JAEFCI010010749">
    <property type="protein sequence ID" value="KAG5457033.1"/>
    <property type="molecule type" value="Genomic_DNA"/>
</dbReference>
<feature type="domain" description="Ty3 transposon capsid-like protein" evidence="2">
    <location>
        <begin position="136"/>
        <end position="305"/>
    </location>
</feature>
<feature type="region of interest" description="Disordered" evidence="1">
    <location>
        <begin position="309"/>
        <end position="381"/>
    </location>
</feature>
<evidence type="ECO:0000259" key="2">
    <source>
        <dbReference type="Pfam" id="PF19259"/>
    </source>
</evidence>
<sequence>MPFDNKEELPSASKPSGKSAIFSNNLRLFTSALDDLSSSSSPTPAQQLQPLNHDECAKYHPLQEEFEAMKAQMAALMCRQERSERAARATPTLPSASAVAPVVSGAPITAPDAGIAASAVNAVPAFTAVPAFNPSLALADIPKFDGKGGPLHLRAFLHKLDAYFSYTKTPPALQLLLAENKLAGSAEALWFAHLEAGQDGSSQSLKDLLKLHFGSDHESIDTHRKLRALRQTGSVKTYTTQFNTLVALLGNPLSHSPSLQQSLLLQYLDNLAEPVRKAIIVVPGNVATLHACQTAAIQYESFATANAHNKSTMPSSMASTASSSFSATHQDSESQSRSRNTARYNQCRQRGGSRRGSSGSGGQQRQQNRNSQRQTNQSRPRNPCKFCLSLDHFPSDCQLIPASLCAATACNQQHRDQPRTPRATTATTDDTSPSSSHELAAHLYCGMV</sequence>
<dbReference type="Proteomes" id="UP000673691">
    <property type="component" value="Unassembled WGS sequence"/>
</dbReference>
<reference evidence="3 4" key="1">
    <citation type="journal article" name="Sci. Rep.">
        <title>Genome-scale phylogenetic analyses confirm Olpidium as the closest living zoosporic fungus to the non-flagellated, terrestrial fungi.</title>
        <authorList>
            <person name="Chang Y."/>
            <person name="Rochon D."/>
            <person name="Sekimoto S."/>
            <person name="Wang Y."/>
            <person name="Chovatia M."/>
            <person name="Sandor L."/>
            <person name="Salamov A."/>
            <person name="Grigoriev I.V."/>
            <person name="Stajich J.E."/>
            <person name="Spatafora J.W."/>
        </authorList>
    </citation>
    <scope>NUCLEOTIDE SEQUENCE [LARGE SCALE GENOMIC DNA]</scope>
    <source>
        <strain evidence="3">S191</strain>
    </source>
</reference>
<keyword evidence="4" id="KW-1185">Reference proteome</keyword>
<evidence type="ECO:0000256" key="1">
    <source>
        <dbReference type="SAM" id="MobiDB-lite"/>
    </source>
</evidence>
<organism evidence="3 4">
    <name type="scientific">Olpidium bornovanus</name>
    <dbReference type="NCBI Taxonomy" id="278681"/>
    <lineage>
        <taxon>Eukaryota</taxon>
        <taxon>Fungi</taxon>
        <taxon>Fungi incertae sedis</taxon>
        <taxon>Olpidiomycota</taxon>
        <taxon>Olpidiomycotina</taxon>
        <taxon>Olpidiomycetes</taxon>
        <taxon>Olpidiales</taxon>
        <taxon>Olpidiaceae</taxon>
        <taxon>Olpidium</taxon>
    </lineage>
</organism>